<feature type="transmembrane region" description="Helical" evidence="11">
    <location>
        <begin position="187"/>
        <end position="207"/>
    </location>
</feature>
<keyword evidence="8 11" id="KW-1133">Transmembrane helix</keyword>
<evidence type="ECO:0000256" key="10">
    <source>
        <dbReference type="ARBA" id="ARBA00023170"/>
    </source>
</evidence>
<evidence type="ECO:0000313" key="12">
    <source>
        <dbReference type="EMBL" id="SCU81006.1"/>
    </source>
</evidence>
<keyword evidence="7" id="KW-0653">Protein transport</keyword>
<evidence type="ECO:0000256" key="1">
    <source>
        <dbReference type="ARBA" id="ARBA00004477"/>
    </source>
</evidence>
<keyword evidence="4 11" id="KW-0812">Transmembrane</keyword>
<dbReference type="GO" id="GO:0016192">
    <property type="term" value="P:vesicle-mediated transport"/>
    <property type="evidence" value="ECO:0007669"/>
    <property type="project" value="UniProtKB-KW"/>
</dbReference>
<name>A0A1G4IVD1_9SACH</name>
<keyword evidence="6" id="KW-0931">ER-Golgi transport</keyword>
<dbReference type="PANTHER" id="PTHR10585">
    <property type="entry name" value="ER LUMEN PROTEIN RETAINING RECEPTOR"/>
    <property type="match status" value="1"/>
</dbReference>
<evidence type="ECO:0000256" key="11">
    <source>
        <dbReference type="SAM" id="Phobius"/>
    </source>
</evidence>
<dbReference type="PROSITE" id="PS00951">
    <property type="entry name" value="ER_LUMEN_RECEPTOR_1"/>
    <property type="match status" value="1"/>
</dbReference>
<proteinExistence type="inferred from homology"/>
<feature type="transmembrane region" description="Helical" evidence="11">
    <location>
        <begin position="157"/>
        <end position="175"/>
    </location>
</feature>
<dbReference type="GO" id="GO:0015031">
    <property type="term" value="P:protein transport"/>
    <property type="evidence" value="ECO:0007669"/>
    <property type="project" value="UniProtKB-KW"/>
</dbReference>
<feature type="transmembrane region" description="Helical" evidence="11">
    <location>
        <begin position="63"/>
        <end position="80"/>
    </location>
</feature>
<dbReference type="Proteomes" id="UP000191024">
    <property type="component" value="Chromosome B"/>
</dbReference>
<evidence type="ECO:0000313" key="13">
    <source>
        <dbReference type="Proteomes" id="UP000191024"/>
    </source>
</evidence>
<organism evidence="12 13">
    <name type="scientific">Lachancea mirantina</name>
    <dbReference type="NCBI Taxonomy" id="1230905"/>
    <lineage>
        <taxon>Eukaryota</taxon>
        <taxon>Fungi</taxon>
        <taxon>Dikarya</taxon>
        <taxon>Ascomycota</taxon>
        <taxon>Saccharomycotina</taxon>
        <taxon>Saccharomycetes</taxon>
        <taxon>Saccharomycetales</taxon>
        <taxon>Saccharomycetaceae</taxon>
        <taxon>Lachancea</taxon>
    </lineage>
</organism>
<comment type="subcellular location">
    <subcellularLocation>
        <location evidence="1">Endoplasmic reticulum membrane</location>
        <topology evidence="1">Multi-pass membrane protein</topology>
    </subcellularLocation>
</comment>
<feature type="transmembrane region" description="Helical" evidence="11">
    <location>
        <begin position="100"/>
        <end position="116"/>
    </location>
</feature>
<protein>
    <submittedName>
        <fullName evidence="12">LAMI_0B04456g1_1</fullName>
    </submittedName>
</protein>
<feature type="transmembrane region" description="Helical" evidence="11">
    <location>
        <begin position="122"/>
        <end position="145"/>
    </location>
</feature>
<sequence>MLNVFRIAGDLSHLASIFILLQTIKKTRQVDGISLKTQFLYLLVFCTRYLDLLTFHWRSIYNTVMKMVFIGSSVYVVNLMQQCKITNPVGYRDMLVRDTFQIKYLIGASALLALFFRTKFTILELCWTFSIWLESIAILPQLFMLSKSGRADTLTTHYIFALGLYRALYIPNWIWRYYTEEGRFDTNSVVAGIIQTALYSDFFYIYYKRVFKGKNFNLPV</sequence>
<dbReference type="AlphaFoldDB" id="A0A1G4IVD1"/>
<keyword evidence="9 11" id="KW-0472">Membrane</keyword>
<evidence type="ECO:0000256" key="2">
    <source>
        <dbReference type="ARBA" id="ARBA00010120"/>
    </source>
</evidence>
<evidence type="ECO:0000256" key="4">
    <source>
        <dbReference type="ARBA" id="ARBA00022692"/>
    </source>
</evidence>
<gene>
    <name evidence="12" type="ORF">LAMI_0B04456G</name>
</gene>
<accession>A0A1G4IVD1</accession>
<keyword evidence="5" id="KW-0256">Endoplasmic reticulum</keyword>
<dbReference type="STRING" id="1230905.A0A1G4IVD1"/>
<evidence type="ECO:0000256" key="5">
    <source>
        <dbReference type="ARBA" id="ARBA00022824"/>
    </source>
</evidence>
<dbReference type="InterPro" id="IPR000133">
    <property type="entry name" value="ER_ret_rcpt"/>
</dbReference>
<comment type="similarity">
    <text evidence="2">Belongs to the ERD2 family.</text>
</comment>
<evidence type="ECO:0000256" key="9">
    <source>
        <dbReference type="ARBA" id="ARBA00023136"/>
    </source>
</evidence>
<dbReference type="GO" id="GO:0006621">
    <property type="term" value="P:protein retention in ER lumen"/>
    <property type="evidence" value="ECO:0007669"/>
    <property type="project" value="InterPro"/>
</dbReference>
<dbReference type="EMBL" id="LT598464">
    <property type="protein sequence ID" value="SCU81006.1"/>
    <property type="molecule type" value="Genomic_DNA"/>
</dbReference>
<evidence type="ECO:0000256" key="7">
    <source>
        <dbReference type="ARBA" id="ARBA00022927"/>
    </source>
</evidence>
<dbReference type="Pfam" id="PF00810">
    <property type="entry name" value="ER_lumen_recept"/>
    <property type="match status" value="1"/>
</dbReference>
<evidence type="ECO:0000256" key="3">
    <source>
        <dbReference type="ARBA" id="ARBA00022448"/>
    </source>
</evidence>
<keyword evidence="10" id="KW-0675">Receptor</keyword>
<keyword evidence="13" id="KW-1185">Reference proteome</keyword>
<reference evidence="12 13" key="1">
    <citation type="submission" date="2016-03" db="EMBL/GenBank/DDBJ databases">
        <authorList>
            <person name="Devillers H."/>
        </authorList>
    </citation>
    <scope>NUCLEOTIDE SEQUENCE [LARGE SCALE GENOMIC DNA]</scope>
    <source>
        <strain evidence="12">CBS 11717</strain>
    </source>
</reference>
<dbReference type="OrthoDB" id="7694678at2759"/>
<dbReference type="GO" id="GO:0046923">
    <property type="term" value="F:ER retention sequence binding"/>
    <property type="evidence" value="ECO:0007669"/>
    <property type="project" value="InterPro"/>
</dbReference>
<evidence type="ECO:0000256" key="6">
    <source>
        <dbReference type="ARBA" id="ARBA00022892"/>
    </source>
</evidence>
<keyword evidence="3" id="KW-0813">Transport</keyword>
<dbReference type="GO" id="GO:0005789">
    <property type="term" value="C:endoplasmic reticulum membrane"/>
    <property type="evidence" value="ECO:0007669"/>
    <property type="project" value="UniProtKB-SubCell"/>
</dbReference>
<evidence type="ECO:0000256" key="8">
    <source>
        <dbReference type="ARBA" id="ARBA00022989"/>
    </source>
</evidence>
<dbReference type="PRINTS" id="PR00660">
    <property type="entry name" value="ERLUMENR"/>
</dbReference>